<evidence type="ECO:0000256" key="1">
    <source>
        <dbReference type="ARBA" id="ARBA00010641"/>
    </source>
</evidence>
<dbReference type="Gene3D" id="1.10.10.10">
    <property type="entry name" value="Winged helix-like DNA-binding domain superfamily/Winged helix DNA-binding domain"/>
    <property type="match status" value="1"/>
</dbReference>
<dbReference type="AlphaFoldDB" id="A0A920CLD1"/>
<dbReference type="CDD" id="cd06171">
    <property type="entry name" value="Sigma70_r4"/>
    <property type="match status" value="1"/>
</dbReference>
<dbReference type="Pfam" id="PF04542">
    <property type="entry name" value="Sigma70_r2"/>
    <property type="match status" value="1"/>
</dbReference>
<dbReference type="NCBIfam" id="TIGR02937">
    <property type="entry name" value="sigma70-ECF"/>
    <property type="match status" value="1"/>
</dbReference>
<feature type="domain" description="RNA polymerase sigma-70 region 2" evidence="5">
    <location>
        <begin position="21"/>
        <end position="88"/>
    </location>
</feature>
<keyword evidence="3" id="KW-0731">Sigma factor</keyword>
<dbReference type="InterPro" id="IPR036388">
    <property type="entry name" value="WH-like_DNA-bd_sf"/>
</dbReference>
<dbReference type="InterPro" id="IPR013249">
    <property type="entry name" value="RNA_pol_sigma70_r4_t2"/>
</dbReference>
<dbReference type="GO" id="GO:0003677">
    <property type="term" value="F:DNA binding"/>
    <property type="evidence" value="ECO:0007669"/>
    <property type="project" value="InterPro"/>
</dbReference>
<dbReference type="GO" id="GO:0000428">
    <property type="term" value="C:DNA-directed RNA polymerase complex"/>
    <property type="evidence" value="ECO:0007669"/>
    <property type="project" value="UniProtKB-KW"/>
</dbReference>
<dbReference type="InterPro" id="IPR039425">
    <property type="entry name" value="RNA_pol_sigma-70-like"/>
</dbReference>
<proteinExistence type="inferred from homology"/>
<reference evidence="7" key="1">
    <citation type="submission" date="2021-03" db="EMBL/GenBank/DDBJ databases">
        <title>Antimicrobial resistance genes in bacteria isolated from Japanese honey, and their potential for conferring macrolide and lincosamide resistance in the American foulbrood pathogen Paenibacillus larvae.</title>
        <authorList>
            <person name="Okamoto M."/>
            <person name="Kumagai M."/>
            <person name="Kanamori H."/>
            <person name="Takamatsu D."/>
        </authorList>
    </citation>
    <scope>NUCLEOTIDE SEQUENCE</scope>
    <source>
        <strain evidence="7">J41TS4</strain>
    </source>
</reference>
<organism evidence="7 8">
    <name type="scientific">Paenibacillus apis</name>
    <dbReference type="NCBI Taxonomy" id="1792174"/>
    <lineage>
        <taxon>Bacteria</taxon>
        <taxon>Bacillati</taxon>
        <taxon>Bacillota</taxon>
        <taxon>Bacilli</taxon>
        <taxon>Bacillales</taxon>
        <taxon>Paenibacillaceae</taxon>
        <taxon>Paenibacillus</taxon>
    </lineage>
</organism>
<gene>
    <name evidence="7" type="ORF">J41TS4_12870</name>
</gene>
<dbReference type="InterPro" id="IPR013324">
    <property type="entry name" value="RNA_pol_sigma_r3/r4-like"/>
</dbReference>
<dbReference type="SUPFAM" id="SSF88946">
    <property type="entry name" value="Sigma2 domain of RNA polymerase sigma factors"/>
    <property type="match status" value="1"/>
</dbReference>
<dbReference type="GO" id="GO:0006352">
    <property type="term" value="P:DNA-templated transcription initiation"/>
    <property type="evidence" value="ECO:0007669"/>
    <property type="project" value="InterPro"/>
</dbReference>
<dbReference type="Proteomes" id="UP000678895">
    <property type="component" value="Unassembled WGS sequence"/>
</dbReference>
<dbReference type="InterPro" id="IPR013325">
    <property type="entry name" value="RNA_pol_sigma_r2"/>
</dbReference>
<comment type="caution">
    <text evidence="7">The sequence shown here is derived from an EMBL/GenBank/DDBJ whole genome shotgun (WGS) entry which is preliminary data.</text>
</comment>
<dbReference type="PANTHER" id="PTHR43133">
    <property type="entry name" value="RNA POLYMERASE ECF-TYPE SIGMA FACTO"/>
    <property type="match status" value="1"/>
</dbReference>
<dbReference type="Gene3D" id="1.10.1740.10">
    <property type="match status" value="1"/>
</dbReference>
<evidence type="ECO:0000256" key="2">
    <source>
        <dbReference type="ARBA" id="ARBA00023015"/>
    </source>
</evidence>
<dbReference type="PANTHER" id="PTHR43133:SF51">
    <property type="entry name" value="RNA POLYMERASE SIGMA FACTOR"/>
    <property type="match status" value="1"/>
</dbReference>
<sequence>MDEKEWTVHARHGDELAFNQLVSLHKRKLYSIAYSYLRNEADALEALQDSVCKAWLKKATLKDRDAFLPWITRILINGCIDELKRKQRVLPQSHAAYEGTHEMMSIYRMDLEIALARLKPKYRHVLTLKYYHDMTLPDIAKILDRPEGTIKTWLHQALKQVRKQINKGGEQYYGASGKLPASRN</sequence>
<evidence type="ECO:0000313" key="7">
    <source>
        <dbReference type="EMBL" id="GIO41529.1"/>
    </source>
</evidence>
<evidence type="ECO:0000256" key="4">
    <source>
        <dbReference type="ARBA" id="ARBA00023163"/>
    </source>
</evidence>
<feature type="domain" description="RNA polymerase sigma factor 70 region 4 type 2" evidence="6">
    <location>
        <begin position="111"/>
        <end position="160"/>
    </location>
</feature>
<evidence type="ECO:0000259" key="5">
    <source>
        <dbReference type="Pfam" id="PF04542"/>
    </source>
</evidence>
<keyword evidence="4" id="KW-0804">Transcription</keyword>
<comment type="similarity">
    <text evidence="1">Belongs to the sigma-70 factor family. ECF subfamily.</text>
</comment>
<name>A0A920CLD1_9BACL</name>
<dbReference type="SUPFAM" id="SSF88659">
    <property type="entry name" value="Sigma3 and sigma4 domains of RNA polymerase sigma factors"/>
    <property type="match status" value="1"/>
</dbReference>
<accession>A0A920CLD1</accession>
<evidence type="ECO:0000259" key="6">
    <source>
        <dbReference type="Pfam" id="PF08281"/>
    </source>
</evidence>
<dbReference type="GO" id="GO:0016987">
    <property type="term" value="F:sigma factor activity"/>
    <property type="evidence" value="ECO:0007669"/>
    <property type="project" value="UniProtKB-KW"/>
</dbReference>
<keyword evidence="8" id="KW-1185">Reference proteome</keyword>
<dbReference type="Pfam" id="PF08281">
    <property type="entry name" value="Sigma70_r4_2"/>
    <property type="match status" value="1"/>
</dbReference>
<keyword evidence="7" id="KW-0240">DNA-directed RNA polymerase</keyword>
<evidence type="ECO:0000313" key="8">
    <source>
        <dbReference type="Proteomes" id="UP000678895"/>
    </source>
</evidence>
<protein>
    <submittedName>
        <fullName evidence="7">DNA-directed RNA polymerase sigma-70 factor</fullName>
    </submittedName>
</protein>
<dbReference type="InterPro" id="IPR007627">
    <property type="entry name" value="RNA_pol_sigma70_r2"/>
</dbReference>
<dbReference type="InterPro" id="IPR014284">
    <property type="entry name" value="RNA_pol_sigma-70_dom"/>
</dbReference>
<keyword evidence="2" id="KW-0805">Transcription regulation</keyword>
<dbReference type="EMBL" id="BORS01000003">
    <property type="protein sequence ID" value="GIO41529.1"/>
    <property type="molecule type" value="Genomic_DNA"/>
</dbReference>
<dbReference type="RefSeq" id="WP_301625755.1">
    <property type="nucleotide sequence ID" value="NZ_BORS01000003.1"/>
</dbReference>
<evidence type="ECO:0000256" key="3">
    <source>
        <dbReference type="ARBA" id="ARBA00023082"/>
    </source>
</evidence>